<dbReference type="AlphaFoldDB" id="A0A8H5FT93"/>
<reference evidence="3 4" key="1">
    <citation type="journal article" date="2020" name="ISME J.">
        <title>Uncovering the hidden diversity of litter-decomposition mechanisms in mushroom-forming fungi.</title>
        <authorList>
            <person name="Floudas D."/>
            <person name="Bentzer J."/>
            <person name="Ahren D."/>
            <person name="Johansson T."/>
            <person name="Persson P."/>
            <person name="Tunlid A."/>
        </authorList>
    </citation>
    <scope>NUCLEOTIDE SEQUENCE [LARGE SCALE GENOMIC DNA]</scope>
    <source>
        <strain evidence="3 4">CBS 146.42</strain>
    </source>
</reference>
<dbReference type="EMBL" id="JAACJO010000018">
    <property type="protein sequence ID" value="KAF5348865.1"/>
    <property type="molecule type" value="Genomic_DNA"/>
</dbReference>
<keyword evidence="4" id="KW-1185">Reference proteome</keyword>
<evidence type="ECO:0000313" key="4">
    <source>
        <dbReference type="Proteomes" id="UP000559027"/>
    </source>
</evidence>
<dbReference type="OrthoDB" id="3032967at2759"/>
<keyword evidence="1" id="KW-0812">Transmembrane</keyword>
<evidence type="ECO:0000313" key="3">
    <source>
        <dbReference type="EMBL" id="KAF5348865.1"/>
    </source>
</evidence>
<dbReference type="Pfam" id="PF20151">
    <property type="entry name" value="DUF6533"/>
    <property type="match status" value="1"/>
</dbReference>
<feature type="domain" description="DUF6533" evidence="2">
    <location>
        <begin position="91"/>
        <end position="136"/>
    </location>
</feature>
<name>A0A8H5FT93_9AGAR</name>
<evidence type="ECO:0000259" key="2">
    <source>
        <dbReference type="Pfam" id="PF20151"/>
    </source>
</evidence>
<accession>A0A8H5FT93</accession>
<protein>
    <recommendedName>
        <fullName evidence="2">DUF6533 domain-containing protein</fullName>
    </recommendedName>
</protein>
<keyword evidence="1" id="KW-1133">Transmembrane helix</keyword>
<organism evidence="3 4">
    <name type="scientific">Leucocoprinus leucothites</name>
    <dbReference type="NCBI Taxonomy" id="201217"/>
    <lineage>
        <taxon>Eukaryota</taxon>
        <taxon>Fungi</taxon>
        <taxon>Dikarya</taxon>
        <taxon>Basidiomycota</taxon>
        <taxon>Agaricomycotina</taxon>
        <taxon>Agaricomycetes</taxon>
        <taxon>Agaricomycetidae</taxon>
        <taxon>Agaricales</taxon>
        <taxon>Agaricineae</taxon>
        <taxon>Agaricaceae</taxon>
        <taxon>Leucocoprinus</taxon>
    </lineage>
</organism>
<keyword evidence="1" id="KW-0472">Membrane</keyword>
<feature type="transmembrane region" description="Helical" evidence="1">
    <location>
        <begin position="231"/>
        <end position="251"/>
    </location>
</feature>
<feature type="transmembrane region" description="Helical" evidence="1">
    <location>
        <begin position="183"/>
        <end position="203"/>
    </location>
</feature>
<dbReference type="InterPro" id="IPR045340">
    <property type="entry name" value="DUF6533"/>
</dbReference>
<proteinExistence type="predicted"/>
<dbReference type="Proteomes" id="UP000559027">
    <property type="component" value="Unassembled WGS sequence"/>
</dbReference>
<gene>
    <name evidence="3" type="ORF">D9756_009754</name>
</gene>
<evidence type="ECO:0000256" key="1">
    <source>
        <dbReference type="SAM" id="Phobius"/>
    </source>
</evidence>
<sequence>MTCVFLESSCTRRWVYELCLLIVAVGPGMRLGLEELISRFSINSSPQINETPWQTPPYKNFLQQPSSDDLEEDSMRQALSTVLHYIQVGQYIHTASYTVAAFEWLITIDLEILHVWNSPWTVTKVVFLINRYLPIVDFCLGYSVKHATHIDTCRTLTKAFTCVYVADYILAIRTCAVWGFNKILIAVLVLAQAGSFFFNVYYFNVDITVKGLIRIPPLDGCFLVQPEGHGIFIEFTILAVYDTAMLILMIYPTIKEYSRQRQIGEKTLVSGSEIVASIIAEGE</sequence>
<comment type="caution">
    <text evidence="3">The sequence shown here is derived from an EMBL/GenBank/DDBJ whole genome shotgun (WGS) entry which is preliminary data.</text>
</comment>